<dbReference type="OrthoDB" id="5583at2759"/>
<feature type="region of interest" description="Disordered" evidence="7">
    <location>
        <begin position="1"/>
        <end position="143"/>
    </location>
</feature>
<evidence type="ECO:0000256" key="6">
    <source>
        <dbReference type="SAM" id="Coils"/>
    </source>
</evidence>
<organism evidence="9 10">
    <name type="scientific">Aphanomyces stellatus</name>
    <dbReference type="NCBI Taxonomy" id="120398"/>
    <lineage>
        <taxon>Eukaryota</taxon>
        <taxon>Sar</taxon>
        <taxon>Stramenopiles</taxon>
        <taxon>Oomycota</taxon>
        <taxon>Saprolegniomycetes</taxon>
        <taxon>Saprolegniales</taxon>
        <taxon>Verrucalvaceae</taxon>
        <taxon>Aphanomyces</taxon>
    </lineage>
</organism>
<dbReference type="PANTHER" id="PTHR14152:SF5">
    <property type="entry name" value="U4_U6.U5 TRI-SNRNP-ASSOCIATED PROTEIN 1"/>
    <property type="match status" value="1"/>
</dbReference>
<dbReference type="GO" id="GO:0000481">
    <property type="term" value="P:maturation of 5S rRNA"/>
    <property type="evidence" value="ECO:0007669"/>
    <property type="project" value="TreeGrafter"/>
</dbReference>
<dbReference type="Pfam" id="PF03343">
    <property type="entry name" value="SART-1"/>
    <property type="match status" value="2"/>
</dbReference>
<gene>
    <name evidence="9" type="primary">Aste57867_14843</name>
    <name evidence="8" type="ORF">As57867_014787</name>
    <name evidence="9" type="ORF">ASTE57867_14843</name>
</gene>
<feature type="compositionally biased region" description="Basic and acidic residues" evidence="7">
    <location>
        <begin position="96"/>
        <end position="142"/>
    </location>
</feature>
<evidence type="ECO:0000256" key="1">
    <source>
        <dbReference type="ARBA" id="ARBA00004123"/>
    </source>
</evidence>
<dbReference type="Pfam" id="PF19252">
    <property type="entry name" value="HIND"/>
    <property type="match status" value="1"/>
</dbReference>
<evidence type="ECO:0000256" key="2">
    <source>
        <dbReference type="ARBA" id="ARBA00006076"/>
    </source>
</evidence>
<comment type="similarity">
    <text evidence="2">Belongs to the SNU66/SART1 family.</text>
</comment>
<feature type="coiled-coil region" evidence="6">
    <location>
        <begin position="641"/>
        <end position="681"/>
    </location>
</feature>
<evidence type="ECO:0000256" key="7">
    <source>
        <dbReference type="SAM" id="MobiDB-lite"/>
    </source>
</evidence>
<keyword evidence="3" id="KW-0507">mRNA processing</keyword>
<sequence>MRHRSRSPVRHRSRSPARNRSRSRGRFDRKRSTRESEKARDSPVKRPRKNTDEGESKERAPDKTTMSEKVTEKNGEISMSIEETNKLRLSMGLKPLRLDKPKDKEVDLTKSREEREDDARQKELKEALEKSKRKREFTEKLKGQSLGQILAQDASSTLDWVRQSRTKKIDVLGKETEGPKKYGADELKGLTVAHDARAFDEGEDVILTLKDQRILTGDLNDVNEDGDELENVHISEMDRRAEREARMKKASGPVYSGFDDDEFTSVIGGKAPLKKRLLAQYDEEDEFVAAREKKKFSLSDAGTHHVDKAAAPAETVVSGSLSLATIKQRSIEEYYTVEEMAVFTKKQSKKLRKKQKSRKTLVEDDEEETKDGEPTDFLQQLEQDAAHDKSDHGKRRATTAATEVPPEEAERRAKFEHARKRANDRVQAMVEKMKNAADDVDEELSESLARSRRMALLAATQDTREANDARVVLQLAGPKAANIHKEEEGRGDTMVFNEATDFEVRVKNAMDERAARAVAAQAQATTTTVEEDMDDEETKDDDINVDEDDEEEESWGVEEPLVQSGMAATLALLRNRGDLNDKIQVRQSGRANDHRERDIEDELQVKDGVKLDYRDEFGRLLTKKEAFRRISYRFHGHTPGKKRQEKRLKQIKEEIAQQKNLGNVAQRMQTLEKRQKAAKQAHVVLSG</sequence>
<feature type="compositionally biased region" description="Basic residues" evidence="7">
    <location>
        <begin position="346"/>
        <end position="359"/>
    </location>
</feature>
<feature type="compositionally biased region" description="Basic and acidic residues" evidence="7">
    <location>
        <begin position="33"/>
        <end position="75"/>
    </location>
</feature>
<dbReference type="EMBL" id="CAADRA010005603">
    <property type="protein sequence ID" value="VFT91661.1"/>
    <property type="molecule type" value="Genomic_DNA"/>
</dbReference>
<keyword evidence="4" id="KW-0508">mRNA splicing</keyword>
<dbReference type="AlphaFoldDB" id="A0A485L1Q9"/>
<feature type="compositionally biased region" description="Acidic residues" evidence="7">
    <location>
        <begin position="529"/>
        <end position="554"/>
    </location>
</feature>
<dbReference type="Proteomes" id="UP000332933">
    <property type="component" value="Unassembled WGS sequence"/>
</dbReference>
<dbReference type="InterPro" id="IPR005011">
    <property type="entry name" value="SNU66/SART1"/>
</dbReference>
<evidence type="ECO:0000256" key="4">
    <source>
        <dbReference type="ARBA" id="ARBA00023187"/>
    </source>
</evidence>
<proteinExistence type="inferred from homology"/>
<dbReference type="GO" id="GO:0045292">
    <property type="term" value="P:mRNA cis splicing, via spliceosome"/>
    <property type="evidence" value="ECO:0007669"/>
    <property type="project" value="TreeGrafter"/>
</dbReference>
<dbReference type="PANTHER" id="PTHR14152">
    <property type="entry name" value="SQUAMOUS CELL CARCINOMA ANTIGEN RECOGNISED BY CYTOTOXIC T LYMPHOCYTES"/>
    <property type="match status" value="1"/>
</dbReference>
<keyword evidence="10" id="KW-1185">Reference proteome</keyword>
<name>A0A485L1Q9_9STRA</name>
<evidence type="ECO:0000313" key="8">
    <source>
        <dbReference type="EMBL" id="KAF0694273.1"/>
    </source>
</evidence>
<protein>
    <submittedName>
        <fullName evidence="9">Aste57867_14843 protein</fullName>
    </submittedName>
</protein>
<dbReference type="EMBL" id="VJMH01005582">
    <property type="protein sequence ID" value="KAF0694273.1"/>
    <property type="molecule type" value="Genomic_DNA"/>
</dbReference>
<reference evidence="8" key="2">
    <citation type="submission" date="2019-06" db="EMBL/GenBank/DDBJ databases">
        <title>Genomics analysis of Aphanomyces spp. identifies a new class of oomycete effector associated with host adaptation.</title>
        <authorList>
            <person name="Gaulin E."/>
        </authorList>
    </citation>
    <scope>NUCLEOTIDE SEQUENCE</scope>
    <source>
        <strain evidence="8">CBS 578.67</strain>
    </source>
</reference>
<feature type="compositionally biased region" description="Basic residues" evidence="7">
    <location>
        <begin position="1"/>
        <end position="32"/>
    </location>
</feature>
<dbReference type="GO" id="GO:0046540">
    <property type="term" value="C:U4/U6 x U5 tri-snRNP complex"/>
    <property type="evidence" value="ECO:0007669"/>
    <property type="project" value="InterPro"/>
</dbReference>
<comment type="subcellular location">
    <subcellularLocation>
        <location evidence="1">Nucleus</location>
    </subcellularLocation>
</comment>
<evidence type="ECO:0000313" key="9">
    <source>
        <dbReference type="EMBL" id="VFT91661.1"/>
    </source>
</evidence>
<feature type="compositionally biased region" description="Basic and acidic residues" evidence="7">
    <location>
        <begin position="408"/>
        <end position="424"/>
    </location>
</feature>
<evidence type="ECO:0000313" key="10">
    <source>
        <dbReference type="Proteomes" id="UP000332933"/>
    </source>
</evidence>
<feature type="region of interest" description="Disordered" evidence="7">
    <location>
        <begin position="345"/>
        <end position="424"/>
    </location>
</feature>
<reference evidence="9 10" key="1">
    <citation type="submission" date="2019-03" db="EMBL/GenBank/DDBJ databases">
        <authorList>
            <person name="Gaulin E."/>
            <person name="Dumas B."/>
        </authorList>
    </citation>
    <scope>NUCLEOTIDE SEQUENCE [LARGE SCALE GENOMIC DNA]</scope>
    <source>
        <strain evidence="9">CBS 568.67</strain>
    </source>
</reference>
<feature type="region of interest" description="Disordered" evidence="7">
    <location>
        <begin position="521"/>
        <end position="554"/>
    </location>
</feature>
<evidence type="ECO:0000256" key="3">
    <source>
        <dbReference type="ARBA" id="ARBA00022664"/>
    </source>
</evidence>
<evidence type="ECO:0000256" key="5">
    <source>
        <dbReference type="ARBA" id="ARBA00023242"/>
    </source>
</evidence>
<accession>A0A485L1Q9</accession>
<keyword evidence="5" id="KW-0539">Nucleus</keyword>
<dbReference type="InterPro" id="IPR045347">
    <property type="entry name" value="HIND"/>
</dbReference>
<keyword evidence="6" id="KW-0175">Coiled coil</keyword>